<name>E0S1P4_BUTPB</name>
<dbReference type="InterPro" id="IPR038765">
    <property type="entry name" value="Papain-like_cys_pep_sf"/>
</dbReference>
<gene>
    <name evidence="2" type="ordered locus">bpr_I0977</name>
</gene>
<dbReference type="InterPro" id="IPR002931">
    <property type="entry name" value="Transglutaminase-like"/>
</dbReference>
<dbReference type="eggNOG" id="COG5279">
    <property type="taxonomic scope" value="Bacteria"/>
</dbReference>
<organism evidence="2 3">
    <name type="scientific">Butyrivibrio proteoclasticus (strain ATCC 51982 / DSM 14932 / B316)</name>
    <name type="common">Clostridium proteoclasticum</name>
    <dbReference type="NCBI Taxonomy" id="515622"/>
    <lineage>
        <taxon>Bacteria</taxon>
        <taxon>Bacillati</taxon>
        <taxon>Bacillota</taxon>
        <taxon>Clostridia</taxon>
        <taxon>Lachnospirales</taxon>
        <taxon>Lachnospiraceae</taxon>
        <taxon>Butyrivibrio</taxon>
    </lineage>
</organism>
<dbReference type="AlphaFoldDB" id="E0S1P4"/>
<dbReference type="STRING" id="515622.bpr_I0977"/>
<dbReference type="SUPFAM" id="SSF54001">
    <property type="entry name" value="Cysteine proteinases"/>
    <property type="match status" value="1"/>
</dbReference>
<evidence type="ECO:0000313" key="3">
    <source>
        <dbReference type="Proteomes" id="UP000001299"/>
    </source>
</evidence>
<dbReference type="HOGENOM" id="CLU_044957_2_0_9"/>
<keyword evidence="3" id="KW-1185">Reference proteome</keyword>
<dbReference type="Pfam" id="PF01841">
    <property type="entry name" value="Transglut_core"/>
    <property type="match status" value="1"/>
</dbReference>
<dbReference type="Proteomes" id="UP000001299">
    <property type="component" value="Chromosome 1"/>
</dbReference>
<sequence length="479" mass="54112">MILGTLPVTLSGCKYSSFDEYLEALGMKDPPYHEVEDIATYEDTLVLSQDSIVSSDEVTTIYQPSEEDYAYSVSDSSENVIFFDQESEEQAQSELGFDADSIFKSSYKQLTETELNEEMKNARLEAGITPENIEAIKREQKGLYAFDRLTGSGQTLYAEILTIIQHQAENVLVSTTSDEAIDLVFDYVCADHPELFYVDGYKYTNYTIDNTITKIGFSGSYIYTPEQVATKQAQINQAVNECLAGAPSSTDDYYAIKYVYEYLIRNVEYDLDAEDNQNICSVFIGGKSVCNGYSKAAQLLLNKLGVKCTLVTGTVDTKKAKNIRHAWNLVLCNDAYYYVDVTWGDSSYQVGNGESADATRLPTVNYDYLNVTTDEILRNHTISDEIYMPGCTSMKDNYYVREDEYFTSPELVLVGDLFDRRYQDGSSSVVIKCADKNVYDQLFDQLVTQRLVFDYLQGDNATVSYTTFVDTYTIIFWIA</sequence>
<feature type="domain" description="Transglutaminase-like" evidence="1">
    <location>
        <begin position="249"/>
        <end position="340"/>
    </location>
</feature>
<reference evidence="2 3" key="1">
    <citation type="journal article" date="2010" name="PLoS ONE">
        <title>The glycobiome of the rumen bacterium Butyrivibrio proteoclasticus B316(T) highlights adaptation to a polysaccharide-rich environment.</title>
        <authorList>
            <person name="Kelly W.J."/>
            <person name="Leahy S.C."/>
            <person name="Altermann E."/>
            <person name="Yeoman C.J."/>
            <person name="Dunne J.C."/>
            <person name="Kong Z."/>
            <person name="Pacheco D.M."/>
            <person name="Li D."/>
            <person name="Noel S.J."/>
            <person name="Moon C.D."/>
            <person name="Cookson A.L."/>
            <person name="Attwood G.T."/>
        </authorList>
    </citation>
    <scope>NUCLEOTIDE SEQUENCE [LARGE SCALE GENOMIC DNA]</scope>
    <source>
        <strain evidence="3">ATCC 51982 / DSM 14932 / B316</strain>
    </source>
</reference>
<dbReference type="EMBL" id="CP001810">
    <property type="protein sequence ID" value="ADL33719.1"/>
    <property type="molecule type" value="Genomic_DNA"/>
</dbReference>
<dbReference type="PANTHER" id="PTHR46333">
    <property type="entry name" value="CYTOKINESIS PROTEIN 3"/>
    <property type="match status" value="1"/>
</dbReference>
<dbReference type="InterPro" id="IPR052557">
    <property type="entry name" value="CAP/Cytokinesis_protein"/>
</dbReference>
<dbReference type="KEGG" id="bpb:bpr_I0977"/>
<dbReference type="PANTHER" id="PTHR46333:SF2">
    <property type="entry name" value="CYTOKINESIS PROTEIN 3"/>
    <property type="match status" value="1"/>
</dbReference>
<protein>
    <recommendedName>
        <fullName evidence="1">Transglutaminase-like domain-containing protein</fullName>
    </recommendedName>
</protein>
<accession>E0S1P4</accession>
<dbReference type="Gene3D" id="3.10.620.30">
    <property type="match status" value="1"/>
</dbReference>
<dbReference type="GO" id="GO:0005737">
    <property type="term" value="C:cytoplasm"/>
    <property type="evidence" value="ECO:0007669"/>
    <property type="project" value="TreeGrafter"/>
</dbReference>
<evidence type="ECO:0000313" key="2">
    <source>
        <dbReference type="EMBL" id="ADL33719.1"/>
    </source>
</evidence>
<proteinExistence type="predicted"/>
<evidence type="ECO:0000259" key="1">
    <source>
        <dbReference type="Pfam" id="PF01841"/>
    </source>
</evidence>